<organism evidence="1 2">
    <name type="scientific">Candidatus Venteria ishoeyi</name>
    <dbReference type="NCBI Taxonomy" id="1899563"/>
    <lineage>
        <taxon>Bacteria</taxon>
        <taxon>Pseudomonadati</taxon>
        <taxon>Pseudomonadota</taxon>
        <taxon>Gammaproteobacteria</taxon>
        <taxon>Thiotrichales</taxon>
        <taxon>Thiotrichaceae</taxon>
        <taxon>Venteria</taxon>
    </lineage>
</organism>
<evidence type="ECO:0000313" key="2">
    <source>
        <dbReference type="Proteomes" id="UP000236724"/>
    </source>
</evidence>
<evidence type="ECO:0008006" key="3">
    <source>
        <dbReference type="Google" id="ProtNLM"/>
    </source>
</evidence>
<dbReference type="Proteomes" id="UP000236724">
    <property type="component" value="Unassembled WGS sequence"/>
</dbReference>
<gene>
    <name evidence="1" type="ORF">MBHS_00008</name>
</gene>
<dbReference type="Pfam" id="PF20102">
    <property type="entry name" value="DUF6492"/>
    <property type="match status" value="1"/>
</dbReference>
<dbReference type="InterPro" id="IPR045499">
    <property type="entry name" value="DUF6492"/>
</dbReference>
<dbReference type="EMBL" id="FMSV02000004">
    <property type="protein sequence ID" value="SEH04163.1"/>
    <property type="molecule type" value="Genomic_DNA"/>
</dbReference>
<keyword evidence="2" id="KW-1185">Reference proteome</keyword>
<protein>
    <recommendedName>
        <fullName evidence="3">Glycosyl transferase family 8</fullName>
    </recommendedName>
</protein>
<sequence>MNCTNKLSIVLPLSLTEGMGDSVKWRDSPDEGASLRLSLLLKSFIKYFKQEDLHTFFLVCPPNQVKQVSLIVHSITSDPRYLVISEWEICPEVFKFLQEKKTQISGWYLQQILKLAMAERIQTSHFLLFDSDIICLRPFDLESIVPGGRALLNIETKSDYQRLYTPQFAVQEFNLKIGRYSRACQLLSYQRPEEQQAIIYGETPVLMHTQSVKDLKHYIESKTNLPSGISLILRLPWTEYSLYFMFLEKYQRIEAIYEKKDCNTLLDLEKSVWQGNSRYKQRRVYDKKHFHDQENCGYFVAIQSWLKQDTWLPEEFENLEDFYLILENWVLS</sequence>
<reference evidence="1 2" key="1">
    <citation type="submission" date="2016-10" db="EMBL/GenBank/DDBJ databases">
        <authorList>
            <person name="de Groot N.N."/>
        </authorList>
    </citation>
    <scope>NUCLEOTIDE SEQUENCE [LARGE SCALE GENOMIC DNA]</scope>
    <source>
        <strain evidence="1">MBHS1</strain>
    </source>
</reference>
<proteinExistence type="predicted"/>
<evidence type="ECO:0000313" key="1">
    <source>
        <dbReference type="EMBL" id="SEH04163.1"/>
    </source>
</evidence>
<name>A0A1H6F3J7_9GAMM</name>
<dbReference type="AlphaFoldDB" id="A0A1H6F3J7"/>
<accession>A0A1H6F3J7</accession>
<dbReference type="RefSeq" id="WP_103918273.1">
    <property type="nucleotide sequence ID" value="NZ_FMSV02000004.1"/>
</dbReference>
<dbReference type="OrthoDB" id="6380017at2"/>